<sequence>MQPQLGGASVGIGRDDRARERLLQGRRRLARRRHTGEHACHRYAAPDQTGNPHHKLQPRVSVAGQNARGDGSCPAGRRGPPGDGTGFRHAPFGVMTSTAQPWSARAWAMHLVRTELRLLIGLTGVSAFLWAFLHVMGEVREGDTYRFDRSILLALRRPGDLAVPVGPRWLQETARDVTALGGFSVLTLVVVVGVVMLLLHRRRIQAVVFTAAVLLGQALAELTKHLVGRDRPDLVPHLDQVYSASFPSGHSAMSPIVYFTLAGILAAGEASRPAKVLILGVAAALVLAVGVSRVYLGVHWPTDVVAGWSMGTAVALLATLVLHRLAPHRRRTGAPAAEAPVTA</sequence>
<dbReference type="PANTHER" id="PTHR14969:SF13">
    <property type="entry name" value="AT30094P"/>
    <property type="match status" value="1"/>
</dbReference>
<keyword evidence="2" id="KW-1133">Transmembrane helix</keyword>
<protein>
    <submittedName>
        <fullName evidence="4">PAP2 family protein</fullName>
    </submittedName>
</protein>
<keyword evidence="2" id="KW-0812">Transmembrane</keyword>
<dbReference type="PANTHER" id="PTHR14969">
    <property type="entry name" value="SPHINGOSINE-1-PHOSPHATE PHOSPHOHYDROLASE"/>
    <property type="match status" value="1"/>
</dbReference>
<dbReference type="SMART" id="SM00014">
    <property type="entry name" value="acidPPc"/>
    <property type="match status" value="1"/>
</dbReference>
<accession>A0A328APP1</accession>
<gene>
    <name evidence="4" type="ORF">DJ017_13540</name>
</gene>
<feature type="transmembrane region" description="Helical" evidence="2">
    <location>
        <begin position="206"/>
        <end position="227"/>
    </location>
</feature>
<feature type="transmembrane region" description="Helical" evidence="2">
    <location>
        <begin position="118"/>
        <end position="137"/>
    </location>
</feature>
<dbReference type="Proteomes" id="UP000249254">
    <property type="component" value="Unassembled WGS sequence"/>
</dbReference>
<proteinExistence type="predicted"/>
<name>A0A328APP1_9CAUL</name>
<organism evidence="4 5">
    <name type="scientific">Phenylobacterium soli</name>
    <dbReference type="NCBI Taxonomy" id="2170551"/>
    <lineage>
        <taxon>Bacteria</taxon>
        <taxon>Pseudomonadati</taxon>
        <taxon>Pseudomonadota</taxon>
        <taxon>Alphaproteobacteria</taxon>
        <taxon>Caulobacterales</taxon>
        <taxon>Caulobacteraceae</taxon>
        <taxon>Phenylobacterium</taxon>
    </lineage>
</organism>
<evidence type="ECO:0000313" key="4">
    <source>
        <dbReference type="EMBL" id="RAK55464.1"/>
    </source>
</evidence>
<feature type="transmembrane region" description="Helical" evidence="2">
    <location>
        <begin position="247"/>
        <end position="267"/>
    </location>
</feature>
<dbReference type="Pfam" id="PF01569">
    <property type="entry name" value="PAP2"/>
    <property type="match status" value="1"/>
</dbReference>
<dbReference type="CDD" id="cd03392">
    <property type="entry name" value="PAP2_like_2"/>
    <property type="match status" value="1"/>
</dbReference>
<dbReference type="AlphaFoldDB" id="A0A328APP1"/>
<comment type="caution">
    <text evidence="4">The sequence shown here is derived from an EMBL/GenBank/DDBJ whole genome shotgun (WGS) entry which is preliminary data.</text>
</comment>
<feature type="region of interest" description="Disordered" evidence="1">
    <location>
        <begin position="27"/>
        <end position="87"/>
    </location>
</feature>
<dbReference type="OrthoDB" id="9801622at2"/>
<reference evidence="5" key="1">
    <citation type="submission" date="2018-05" db="EMBL/GenBank/DDBJ databases">
        <authorList>
            <person name="Li X."/>
        </authorList>
    </citation>
    <scope>NUCLEOTIDE SEQUENCE [LARGE SCALE GENOMIC DNA]</scope>
    <source>
        <strain evidence="5">LX32</strain>
    </source>
</reference>
<dbReference type="EMBL" id="QFYQ01000001">
    <property type="protein sequence ID" value="RAK55464.1"/>
    <property type="molecule type" value="Genomic_DNA"/>
</dbReference>
<evidence type="ECO:0000256" key="2">
    <source>
        <dbReference type="SAM" id="Phobius"/>
    </source>
</evidence>
<evidence type="ECO:0000313" key="5">
    <source>
        <dbReference type="Proteomes" id="UP000249254"/>
    </source>
</evidence>
<dbReference type="SUPFAM" id="SSF48317">
    <property type="entry name" value="Acid phosphatase/Vanadium-dependent haloperoxidase"/>
    <property type="match status" value="1"/>
</dbReference>
<keyword evidence="5" id="KW-1185">Reference proteome</keyword>
<feature type="transmembrane region" description="Helical" evidence="2">
    <location>
        <begin position="304"/>
        <end position="322"/>
    </location>
</feature>
<feature type="transmembrane region" description="Helical" evidence="2">
    <location>
        <begin position="177"/>
        <end position="199"/>
    </location>
</feature>
<evidence type="ECO:0000259" key="3">
    <source>
        <dbReference type="SMART" id="SM00014"/>
    </source>
</evidence>
<feature type="domain" description="Phosphatidic acid phosphatase type 2/haloperoxidase" evidence="3">
    <location>
        <begin position="204"/>
        <end position="319"/>
    </location>
</feature>
<evidence type="ECO:0000256" key="1">
    <source>
        <dbReference type="SAM" id="MobiDB-lite"/>
    </source>
</evidence>
<dbReference type="InterPro" id="IPR036938">
    <property type="entry name" value="PAP2/HPO_sf"/>
</dbReference>
<dbReference type="Gene3D" id="1.20.144.10">
    <property type="entry name" value="Phosphatidic acid phosphatase type 2/haloperoxidase"/>
    <property type="match status" value="2"/>
</dbReference>
<feature type="transmembrane region" description="Helical" evidence="2">
    <location>
        <begin position="276"/>
        <end position="298"/>
    </location>
</feature>
<keyword evidence="2" id="KW-0472">Membrane</keyword>
<dbReference type="InterPro" id="IPR000326">
    <property type="entry name" value="PAP2/HPO"/>
</dbReference>